<dbReference type="STRING" id="2004952.A0A2C5XEB9"/>
<protein>
    <recommendedName>
        <fullName evidence="5">RRM domain-containing protein</fullName>
    </recommendedName>
</protein>
<proteinExistence type="predicted"/>
<dbReference type="Gene3D" id="3.30.70.330">
    <property type="match status" value="1"/>
</dbReference>
<dbReference type="GO" id="GO:0005737">
    <property type="term" value="C:cytoplasm"/>
    <property type="evidence" value="ECO:0007669"/>
    <property type="project" value="TreeGrafter"/>
</dbReference>
<dbReference type="Proteomes" id="UP000226431">
    <property type="component" value="Unassembled WGS sequence"/>
</dbReference>
<feature type="compositionally biased region" description="Pro residues" evidence="2">
    <location>
        <begin position="157"/>
        <end position="173"/>
    </location>
</feature>
<keyword evidence="4" id="KW-1185">Reference proteome</keyword>
<accession>A0A2C5XEB9</accession>
<dbReference type="AlphaFoldDB" id="A0A2C5XEB9"/>
<reference evidence="3 4" key="1">
    <citation type="submission" date="2017-06" db="EMBL/GenBank/DDBJ databases">
        <title>Ant-infecting Ophiocordyceps genomes reveal a high diversity of potential behavioral manipulation genes and a possible major role for enterotoxins.</title>
        <authorList>
            <person name="De Bekker C."/>
            <person name="Evans H.C."/>
            <person name="Brachmann A."/>
            <person name="Hughes D.P."/>
        </authorList>
    </citation>
    <scope>NUCLEOTIDE SEQUENCE [LARGE SCALE GENOMIC DNA]</scope>
    <source>
        <strain evidence="3 4">Map16</strain>
    </source>
</reference>
<feature type="compositionally biased region" description="Low complexity" evidence="2">
    <location>
        <begin position="393"/>
        <end position="412"/>
    </location>
</feature>
<dbReference type="OrthoDB" id="610462at2759"/>
<feature type="region of interest" description="Disordered" evidence="2">
    <location>
        <begin position="367"/>
        <end position="441"/>
    </location>
</feature>
<dbReference type="GO" id="GO:0005634">
    <property type="term" value="C:nucleus"/>
    <property type="evidence" value="ECO:0007669"/>
    <property type="project" value="TreeGrafter"/>
</dbReference>
<dbReference type="InterPro" id="IPR050374">
    <property type="entry name" value="RRT5_SRSF_SR"/>
</dbReference>
<evidence type="ECO:0000313" key="3">
    <source>
        <dbReference type="EMBL" id="PHH69349.1"/>
    </source>
</evidence>
<dbReference type="EMBL" id="NJES01000779">
    <property type="protein sequence ID" value="PHH69349.1"/>
    <property type="molecule type" value="Genomic_DNA"/>
</dbReference>
<evidence type="ECO:0000313" key="4">
    <source>
        <dbReference type="Proteomes" id="UP000226431"/>
    </source>
</evidence>
<evidence type="ECO:0000256" key="1">
    <source>
        <dbReference type="ARBA" id="ARBA00022884"/>
    </source>
</evidence>
<gene>
    <name evidence="3" type="ORF">CDD80_6798</name>
</gene>
<dbReference type="InterPro" id="IPR012677">
    <property type="entry name" value="Nucleotide-bd_a/b_plait_sf"/>
</dbReference>
<comment type="caution">
    <text evidence="3">The sequence shown here is derived from an EMBL/GenBank/DDBJ whole genome shotgun (WGS) entry which is preliminary data.</text>
</comment>
<dbReference type="CDD" id="cd00590">
    <property type="entry name" value="RRM_SF"/>
    <property type="match status" value="1"/>
</dbReference>
<feature type="compositionally biased region" description="Basic and acidic residues" evidence="2">
    <location>
        <begin position="138"/>
        <end position="147"/>
    </location>
</feature>
<dbReference type="SUPFAM" id="SSF54928">
    <property type="entry name" value="RNA-binding domain, RBD"/>
    <property type="match status" value="2"/>
</dbReference>
<name>A0A2C5XEB9_9HYPO</name>
<feature type="compositionally biased region" description="Pro residues" evidence="2">
    <location>
        <begin position="230"/>
        <end position="240"/>
    </location>
</feature>
<dbReference type="InterPro" id="IPR035979">
    <property type="entry name" value="RBD_domain_sf"/>
</dbReference>
<organism evidence="3 4">
    <name type="scientific">Ophiocordyceps camponoti-rufipedis</name>
    <dbReference type="NCBI Taxonomy" id="2004952"/>
    <lineage>
        <taxon>Eukaryota</taxon>
        <taxon>Fungi</taxon>
        <taxon>Dikarya</taxon>
        <taxon>Ascomycota</taxon>
        <taxon>Pezizomycotina</taxon>
        <taxon>Sordariomycetes</taxon>
        <taxon>Hypocreomycetidae</taxon>
        <taxon>Hypocreales</taxon>
        <taxon>Ophiocordycipitaceae</taxon>
        <taxon>Ophiocordyceps</taxon>
    </lineage>
</organism>
<keyword evidence="1" id="KW-0694">RNA-binding</keyword>
<dbReference type="PANTHER" id="PTHR23003">
    <property type="entry name" value="RNA RECOGNITION MOTIF RRM DOMAIN CONTAINING PROTEIN"/>
    <property type="match status" value="1"/>
</dbReference>
<feature type="region of interest" description="Disordered" evidence="2">
    <location>
        <begin position="230"/>
        <end position="285"/>
    </location>
</feature>
<feature type="region of interest" description="Disordered" evidence="2">
    <location>
        <begin position="107"/>
        <end position="175"/>
    </location>
</feature>
<sequence length="441" mass="48796">MPRNEGPDNTIMRDVPPGDETGIYYLPISGLPFGTIWQLLKDWLRHAGCDVDHIEVFQKSTSGWVRLIGKHNFERALRHLRTIPYNNRLLICHDRNRSESVKIMELIDDPPPRPRLGTGSMASRGRNRFRARVNEQAVGDRHQDQGRPRPAAGLPSAPAPAPAPAPGYPPPMPAADAAASPPLTWSYKGSPEIPGLYDEHRGQYGIMAEPFAAPKPWPMPYAPAYAPVYRPPPPPPPEPAGIPSRDQQQAHRPGYHLLRHNPSGLRPSTNPSDALPRALLHEPDGGRRVKMEPLRRDTSSADVEAWVRNLMGEWASALSRVDVVTGAGNSRFRPYGHVTFLSSAAARRAVELLHLKMFRGRSITVRLLPDDDPDRTTTTTEYPLPSRPPPQPSSSADALPAKRVPSPRQSPRQEPPPPVPVQEPRNATPVIAHGSFYRPKS</sequence>
<dbReference type="GO" id="GO:0003729">
    <property type="term" value="F:mRNA binding"/>
    <property type="evidence" value="ECO:0007669"/>
    <property type="project" value="TreeGrafter"/>
</dbReference>
<evidence type="ECO:0000256" key="2">
    <source>
        <dbReference type="SAM" id="MobiDB-lite"/>
    </source>
</evidence>
<evidence type="ECO:0008006" key="5">
    <source>
        <dbReference type="Google" id="ProtNLM"/>
    </source>
</evidence>